<feature type="region of interest" description="Disordered" evidence="2">
    <location>
        <begin position="170"/>
        <end position="219"/>
    </location>
</feature>
<dbReference type="HOGENOM" id="CLU_1267161_0_0_1"/>
<feature type="compositionally biased region" description="Low complexity" evidence="2">
    <location>
        <begin position="103"/>
        <end position="115"/>
    </location>
</feature>
<keyword evidence="1" id="KW-0175">Coiled coil</keyword>
<dbReference type="EMBL" id="GL883152">
    <property type="protein sequence ID" value="EGF99967.1"/>
    <property type="molecule type" value="Genomic_DNA"/>
</dbReference>
<dbReference type="GeneID" id="18924621"/>
<evidence type="ECO:0000313" key="4">
    <source>
        <dbReference type="EMBL" id="EGF99967.1"/>
    </source>
</evidence>
<proteinExistence type="predicted"/>
<sequence>MRFTLITLVASLSASAVHSSMIGSGSLATRASQKPMSDALNHTSGNGSSIGTPTNSSSVGGSKKPKPDHKTSSGNGSSIGSSTNATSGNNGTDSSPDPDDDLTGSSNSTGNGTSNPLLGPLPKNATIDERITRLEAKLAEHKQKLQRAESKLVIEKEKLVKLGGGNHTTNASAPIVSPPIMKHNSTGTGNSSMPIGPHIWTKSNMSGSNTTPSKKNSTQ</sequence>
<dbReference type="VEuPathDB" id="FungiDB:MELLADRAFT_112253"/>
<evidence type="ECO:0000256" key="3">
    <source>
        <dbReference type="SAM" id="SignalP"/>
    </source>
</evidence>
<evidence type="ECO:0000256" key="1">
    <source>
        <dbReference type="SAM" id="Coils"/>
    </source>
</evidence>
<feature type="coiled-coil region" evidence="1">
    <location>
        <begin position="124"/>
        <end position="158"/>
    </location>
</feature>
<name>F4S5V6_MELLP</name>
<feature type="chain" id="PRO_5003315840" evidence="3">
    <location>
        <begin position="20"/>
        <end position="219"/>
    </location>
</feature>
<dbReference type="STRING" id="747676.F4S5V6"/>
<reference evidence="5" key="1">
    <citation type="journal article" date="2011" name="Proc. Natl. Acad. Sci. U.S.A.">
        <title>Obligate biotrophy features unraveled by the genomic analysis of rust fungi.</title>
        <authorList>
            <person name="Duplessis S."/>
            <person name="Cuomo C.A."/>
            <person name="Lin Y.-C."/>
            <person name="Aerts A."/>
            <person name="Tisserant E."/>
            <person name="Veneault-Fourrey C."/>
            <person name="Joly D.L."/>
            <person name="Hacquard S."/>
            <person name="Amselem J."/>
            <person name="Cantarel B.L."/>
            <person name="Chiu R."/>
            <person name="Coutinho P.M."/>
            <person name="Feau N."/>
            <person name="Field M."/>
            <person name="Frey P."/>
            <person name="Gelhaye E."/>
            <person name="Goldberg J."/>
            <person name="Grabherr M.G."/>
            <person name="Kodira C.D."/>
            <person name="Kohler A."/>
            <person name="Kuees U."/>
            <person name="Lindquist E.A."/>
            <person name="Lucas S.M."/>
            <person name="Mago R."/>
            <person name="Mauceli E."/>
            <person name="Morin E."/>
            <person name="Murat C."/>
            <person name="Pangilinan J.L."/>
            <person name="Park R."/>
            <person name="Pearson M."/>
            <person name="Quesneville H."/>
            <person name="Rouhier N."/>
            <person name="Sakthikumar S."/>
            <person name="Salamov A.A."/>
            <person name="Schmutz J."/>
            <person name="Selles B."/>
            <person name="Shapiro H."/>
            <person name="Tanguay P."/>
            <person name="Tuskan G.A."/>
            <person name="Henrissat B."/>
            <person name="Van de Peer Y."/>
            <person name="Rouze P."/>
            <person name="Ellis J.G."/>
            <person name="Dodds P.N."/>
            <person name="Schein J.E."/>
            <person name="Zhong S."/>
            <person name="Hamelin R.C."/>
            <person name="Grigoriev I.V."/>
            <person name="Szabo L.J."/>
            <person name="Martin F."/>
        </authorList>
    </citation>
    <scope>NUCLEOTIDE SEQUENCE [LARGE SCALE GENOMIC DNA]</scope>
    <source>
        <strain evidence="5">98AG31 / pathotype 3-4-7</strain>
    </source>
</reference>
<organism evidence="5">
    <name type="scientific">Melampsora larici-populina (strain 98AG31 / pathotype 3-4-7)</name>
    <name type="common">Poplar leaf rust fungus</name>
    <dbReference type="NCBI Taxonomy" id="747676"/>
    <lineage>
        <taxon>Eukaryota</taxon>
        <taxon>Fungi</taxon>
        <taxon>Dikarya</taxon>
        <taxon>Basidiomycota</taxon>
        <taxon>Pucciniomycotina</taxon>
        <taxon>Pucciniomycetes</taxon>
        <taxon>Pucciniales</taxon>
        <taxon>Melampsoraceae</taxon>
        <taxon>Melampsora</taxon>
    </lineage>
</organism>
<evidence type="ECO:0000256" key="2">
    <source>
        <dbReference type="SAM" id="MobiDB-lite"/>
    </source>
</evidence>
<protein>
    <submittedName>
        <fullName evidence="4">Secreted protein</fullName>
    </submittedName>
</protein>
<keyword evidence="5" id="KW-1185">Reference proteome</keyword>
<dbReference type="KEGG" id="mlr:MELLADRAFT_112253"/>
<evidence type="ECO:0000313" key="5">
    <source>
        <dbReference type="Proteomes" id="UP000001072"/>
    </source>
</evidence>
<keyword evidence="3" id="KW-0732">Signal</keyword>
<feature type="compositionally biased region" description="Polar residues" evidence="2">
    <location>
        <begin position="201"/>
        <end position="219"/>
    </location>
</feature>
<feature type="compositionally biased region" description="Low complexity" evidence="2">
    <location>
        <begin position="72"/>
        <end position="95"/>
    </location>
</feature>
<dbReference type="InParanoid" id="F4S5V6"/>
<dbReference type="RefSeq" id="XP_007416784.1">
    <property type="nucleotide sequence ID" value="XM_007416722.1"/>
</dbReference>
<feature type="compositionally biased region" description="Polar residues" evidence="2">
    <location>
        <begin position="183"/>
        <end position="193"/>
    </location>
</feature>
<accession>F4S5V6</accession>
<dbReference type="AlphaFoldDB" id="F4S5V6"/>
<gene>
    <name evidence="4" type="ORF">MELLADRAFT_112253</name>
</gene>
<feature type="signal peptide" evidence="3">
    <location>
        <begin position="1"/>
        <end position="19"/>
    </location>
</feature>
<feature type="region of interest" description="Disordered" evidence="2">
    <location>
        <begin position="33"/>
        <end position="123"/>
    </location>
</feature>
<feature type="compositionally biased region" description="Polar residues" evidence="2">
    <location>
        <begin position="33"/>
        <end position="55"/>
    </location>
</feature>
<dbReference type="Proteomes" id="UP000001072">
    <property type="component" value="Unassembled WGS sequence"/>
</dbReference>